<comment type="caution">
    <text evidence="5">The sequence shown here is derived from an EMBL/GenBank/DDBJ whole genome shotgun (WGS) entry which is preliminary data.</text>
</comment>
<dbReference type="PANTHER" id="PTHR38445">
    <property type="entry name" value="HTH-TYPE TRANSCRIPTIONAL REPRESSOR YTRA"/>
    <property type="match status" value="1"/>
</dbReference>
<dbReference type="EMBL" id="QGGI01000008">
    <property type="protein sequence ID" value="PWJ93221.1"/>
    <property type="molecule type" value="Genomic_DNA"/>
</dbReference>
<dbReference type="InterPro" id="IPR036388">
    <property type="entry name" value="WH-like_DNA-bd_sf"/>
</dbReference>
<protein>
    <submittedName>
        <fullName evidence="5">DNA-binding transcriptional regulator YhcF (GntR family)</fullName>
    </submittedName>
</protein>
<dbReference type="SUPFAM" id="SSF46785">
    <property type="entry name" value="Winged helix' DNA-binding domain"/>
    <property type="match status" value="1"/>
</dbReference>
<evidence type="ECO:0000313" key="6">
    <source>
        <dbReference type="Proteomes" id="UP000245921"/>
    </source>
</evidence>
<dbReference type="GO" id="GO:0003700">
    <property type="term" value="F:DNA-binding transcription factor activity"/>
    <property type="evidence" value="ECO:0007669"/>
    <property type="project" value="InterPro"/>
</dbReference>
<evidence type="ECO:0000256" key="2">
    <source>
        <dbReference type="ARBA" id="ARBA00023125"/>
    </source>
</evidence>
<name>A0AA45C6R6_9BACT</name>
<accession>A0AA45C6R6</accession>
<gene>
    <name evidence="5" type="ORF">C7380_10850</name>
</gene>
<proteinExistence type="predicted"/>
<dbReference type="Pfam" id="PF00392">
    <property type="entry name" value="GntR"/>
    <property type="match status" value="1"/>
</dbReference>
<dbReference type="GO" id="GO:0003677">
    <property type="term" value="F:DNA binding"/>
    <property type="evidence" value="ECO:0007669"/>
    <property type="project" value="UniProtKB-KW"/>
</dbReference>
<sequence>MIKIKINYSSNTPLFIQIAQAIEDDIISGIYKEDEMIISTTQLSKLLNINPTTAVKAVGLLNEENILYKKRGVGMFVSKGALEIIMEKRKNEFFNKKVKEFLDEAFKIGLNTNQIIEILRKESENRK</sequence>
<feature type="domain" description="HTH gntR-type" evidence="4">
    <location>
        <begin position="12"/>
        <end position="80"/>
    </location>
</feature>
<dbReference type="InterPro" id="IPR000524">
    <property type="entry name" value="Tscrpt_reg_HTH_GntR"/>
</dbReference>
<dbReference type="AlphaFoldDB" id="A0AA45C6R6"/>
<dbReference type="PANTHER" id="PTHR38445:SF10">
    <property type="entry name" value="GNTR-FAMILY TRANSCRIPTIONAL REGULATOR"/>
    <property type="match status" value="1"/>
</dbReference>
<dbReference type="RefSeq" id="WP_206050548.1">
    <property type="nucleotide sequence ID" value="NZ_JAMHJO010000011.1"/>
</dbReference>
<keyword evidence="1" id="KW-0805">Transcription regulation</keyword>
<evidence type="ECO:0000256" key="3">
    <source>
        <dbReference type="ARBA" id="ARBA00023163"/>
    </source>
</evidence>
<reference evidence="5 6" key="1">
    <citation type="submission" date="2018-05" db="EMBL/GenBank/DDBJ databases">
        <title>Genomic Encyclopedia of Type Strains, Phase IV (KMG-IV): sequencing the most valuable type-strain genomes for metagenomic binning, comparative biology and taxonomic classification.</title>
        <authorList>
            <person name="Goeker M."/>
        </authorList>
    </citation>
    <scope>NUCLEOTIDE SEQUENCE [LARGE SCALE GENOMIC DNA]</scope>
    <source>
        <strain evidence="5 6">DSM 24906</strain>
    </source>
</reference>
<evidence type="ECO:0000313" key="5">
    <source>
        <dbReference type="EMBL" id="PWJ93221.1"/>
    </source>
</evidence>
<keyword evidence="3" id="KW-0804">Transcription</keyword>
<dbReference type="Gene3D" id="1.10.10.10">
    <property type="entry name" value="Winged helix-like DNA-binding domain superfamily/Winged helix DNA-binding domain"/>
    <property type="match status" value="1"/>
</dbReference>
<keyword evidence="6" id="KW-1185">Reference proteome</keyword>
<evidence type="ECO:0000259" key="4">
    <source>
        <dbReference type="PROSITE" id="PS50949"/>
    </source>
</evidence>
<keyword evidence="2 5" id="KW-0238">DNA-binding</keyword>
<evidence type="ECO:0000256" key="1">
    <source>
        <dbReference type="ARBA" id="ARBA00023015"/>
    </source>
</evidence>
<dbReference type="InterPro" id="IPR036390">
    <property type="entry name" value="WH_DNA-bd_sf"/>
</dbReference>
<organism evidence="5 6">
    <name type="scientific">Oceanotoga teriensis</name>
    <dbReference type="NCBI Taxonomy" id="515440"/>
    <lineage>
        <taxon>Bacteria</taxon>
        <taxon>Thermotogati</taxon>
        <taxon>Thermotogota</taxon>
        <taxon>Thermotogae</taxon>
        <taxon>Petrotogales</taxon>
        <taxon>Petrotogaceae</taxon>
        <taxon>Oceanotoga</taxon>
    </lineage>
</organism>
<dbReference type="PROSITE" id="PS50949">
    <property type="entry name" value="HTH_GNTR"/>
    <property type="match status" value="1"/>
</dbReference>
<dbReference type="SMART" id="SM00345">
    <property type="entry name" value="HTH_GNTR"/>
    <property type="match status" value="1"/>
</dbReference>
<dbReference type="Proteomes" id="UP000245921">
    <property type="component" value="Unassembled WGS sequence"/>
</dbReference>